<keyword evidence="3 5" id="KW-0378">Hydrolase</keyword>
<evidence type="ECO:0000256" key="5">
    <source>
        <dbReference type="PROSITE-ProRule" id="PRU01240"/>
    </source>
</evidence>
<evidence type="ECO:0000313" key="7">
    <source>
        <dbReference type="EMBL" id="KAH6867375.1"/>
    </source>
</evidence>
<feature type="active site" description="Charge relay system" evidence="5">
    <location>
        <position position="51"/>
    </location>
</feature>
<feature type="domain" description="Peptidase S8/S53" evidence="6">
    <location>
        <begin position="2"/>
        <end position="223"/>
    </location>
</feature>
<feature type="active site" description="Charge relay system" evidence="5">
    <location>
        <position position="204"/>
    </location>
</feature>
<dbReference type="InterPro" id="IPR000209">
    <property type="entry name" value="Peptidase_S8/S53_dom"/>
</dbReference>
<name>A0A9P9AJ21_9HYPO</name>
<dbReference type="OrthoDB" id="206201at2759"/>
<dbReference type="EMBL" id="JAGPYM010000106">
    <property type="protein sequence ID" value="KAH6867375.1"/>
    <property type="molecule type" value="Genomic_DNA"/>
</dbReference>
<dbReference type="AlphaFoldDB" id="A0A9P9AJ21"/>
<dbReference type="InterPro" id="IPR050131">
    <property type="entry name" value="Peptidase_S8_subtilisin-like"/>
</dbReference>
<dbReference type="GO" id="GO:0006508">
    <property type="term" value="P:proteolysis"/>
    <property type="evidence" value="ECO:0007669"/>
    <property type="project" value="UniProtKB-KW"/>
</dbReference>
<feature type="active site" description="Charge relay system" evidence="5">
    <location>
        <position position="8"/>
    </location>
</feature>
<comment type="caution">
    <text evidence="7">The sequence shown here is derived from an EMBL/GenBank/DDBJ whole genome shotgun (WGS) entry which is preliminary data.</text>
</comment>
<sequence length="286" mass="31236">RVKVAVLDTGIDLKHIDFKGEYQTGRIKSVRSWVDGADGAETPEAGDNSGHGTFIASLLLNLGPRIDLYVARVSKSKDFKNGTSEGIAKALYHARTEWKVDIISMSFGYPRGVRSIKSQISQAAQNNILIFAAASNDGGNRSRMFPARQLGVFAIHSATGYGASSDFNPDPKLDENFSILGEYVQSAWLTKDGSASIRRLSGTSVATPIAVCLSAFILVYVPRILPGYQNLYHELKSYEGMRNVLQLMANNRTTKGPTYQYLSPELYFAENTPLGITSSIEKALSL</sequence>
<dbReference type="Pfam" id="PF00082">
    <property type="entry name" value="Peptidase_S8"/>
    <property type="match status" value="1"/>
</dbReference>
<dbReference type="PROSITE" id="PS00136">
    <property type="entry name" value="SUBTILASE_ASP"/>
    <property type="match status" value="1"/>
</dbReference>
<organism evidence="7 8">
    <name type="scientific">Thelonectria olida</name>
    <dbReference type="NCBI Taxonomy" id="1576542"/>
    <lineage>
        <taxon>Eukaryota</taxon>
        <taxon>Fungi</taxon>
        <taxon>Dikarya</taxon>
        <taxon>Ascomycota</taxon>
        <taxon>Pezizomycotina</taxon>
        <taxon>Sordariomycetes</taxon>
        <taxon>Hypocreomycetidae</taxon>
        <taxon>Hypocreales</taxon>
        <taxon>Nectriaceae</taxon>
        <taxon>Thelonectria</taxon>
    </lineage>
</organism>
<dbReference type="GO" id="GO:0004252">
    <property type="term" value="F:serine-type endopeptidase activity"/>
    <property type="evidence" value="ECO:0007669"/>
    <property type="project" value="UniProtKB-UniRule"/>
</dbReference>
<evidence type="ECO:0000256" key="4">
    <source>
        <dbReference type="ARBA" id="ARBA00022825"/>
    </source>
</evidence>
<dbReference type="Gene3D" id="3.40.50.200">
    <property type="entry name" value="Peptidase S8/S53 domain"/>
    <property type="match status" value="1"/>
</dbReference>
<dbReference type="Proteomes" id="UP000777438">
    <property type="component" value="Unassembled WGS sequence"/>
</dbReference>
<gene>
    <name evidence="7" type="ORF">B0T10DRAFT_419896</name>
</gene>
<dbReference type="PANTHER" id="PTHR43806">
    <property type="entry name" value="PEPTIDASE S8"/>
    <property type="match status" value="1"/>
</dbReference>
<reference evidence="7 8" key="1">
    <citation type="journal article" date="2021" name="Nat. Commun.">
        <title>Genetic determinants of endophytism in the Arabidopsis root mycobiome.</title>
        <authorList>
            <person name="Mesny F."/>
            <person name="Miyauchi S."/>
            <person name="Thiergart T."/>
            <person name="Pickel B."/>
            <person name="Atanasova L."/>
            <person name="Karlsson M."/>
            <person name="Huettel B."/>
            <person name="Barry K.W."/>
            <person name="Haridas S."/>
            <person name="Chen C."/>
            <person name="Bauer D."/>
            <person name="Andreopoulos W."/>
            <person name="Pangilinan J."/>
            <person name="LaButti K."/>
            <person name="Riley R."/>
            <person name="Lipzen A."/>
            <person name="Clum A."/>
            <person name="Drula E."/>
            <person name="Henrissat B."/>
            <person name="Kohler A."/>
            <person name="Grigoriev I.V."/>
            <person name="Martin F.M."/>
            <person name="Hacquard S."/>
        </authorList>
    </citation>
    <scope>NUCLEOTIDE SEQUENCE [LARGE SCALE GENOMIC DNA]</scope>
    <source>
        <strain evidence="7 8">MPI-CAGE-CH-0241</strain>
    </source>
</reference>
<keyword evidence="2 5" id="KW-0645">Protease</keyword>
<evidence type="ECO:0000256" key="3">
    <source>
        <dbReference type="ARBA" id="ARBA00022801"/>
    </source>
</evidence>
<evidence type="ECO:0000259" key="6">
    <source>
        <dbReference type="Pfam" id="PF00082"/>
    </source>
</evidence>
<evidence type="ECO:0000256" key="1">
    <source>
        <dbReference type="ARBA" id="ARBA00011073"/>
    </source>
</evidence>
<dbReference type="SUPFAM" id="SSF52743">
    <property type="entry name" value="Subtilisin-like"/>
    <property type="match status" value="1"/>
</dbReference>
<dbReference type="InterPro" id="IPR036852">
    <property type="entry name" value="Peptidase_S8/S53_dom_sf"/>
</dbReference>
<keyword evidence="8" id="KW-1185">Reference proteome</keyword>
<dbReference type="InterPro" id="IPR023827">
    <property type="entry name" value="Peptidase_S8_Asp-AS"/>
</dbReference>
<feature type="non-terminal residue" evidence="7">
    <location>
        <position position="286"/>
    </location>
</feature>
<proteinExistence type="inferred from homology"/>
<accession>A0A9P9AJ21</accession>
<protein>
    <submittedName>
        <fullName evidence="7">Peptidase S8/S53 domain-containing protein</fullName>
    </submittedName>
</protein>
<evidence type="ECO:0000313" key="8">
    <source>
        <dbReference type="Proteomes" id="UP000777438"/>
    </source>
</evidence>
<dbReference type="PROSITE" id="PS51892">
    <property type="entry name" value="SUBTILASE"/>
    <property type="match status" value="1"/>
</dbReference>
<comment type="similarity">
    <text evidence="1 5">Belongs to the peptidase S8 family.</text>
</comment>
<dbReference type="PANTHER" id="PTHR43806:SF11">
    <property type="entry name" value="CEREVISIN-RELATED"/>
    <property type="match status" value="1"/>
</dbReference>
<evidence type="ECO:0000256" key="2">
    <source>
        <dbReference type="ARBA" id="ARBA00022670"/>
    </source>
</evidence>
<keyword evidence="4 5" id="KW-0720">Serine protease</keyword>